<dbReference type="InParanoid" id="K3W8L0"/>
<feature type="chain" id="PRO_5012745627" description="VWFA domain-containing protein" evidence="2">
    <location>
        <begin position="16"/>
        <end position="903"/>
    </location>
</feature>
<accession>K3W8L0</accession>
<evidence type="ECO:0000256" key="2">
    <source>
        <dbReference type="SAM" id="SignalP"/>
    </source>
</evidence>
<dbReference type="EnsemblProtists" id="PYU1_T001301">
    <property type="protein sequence ID" value="PYU1_T001301"/>
    <property type="gene ID" value="PYU1_G001301"/>
</dbReference>
<dbReference type="InterPro" id="IPR036465">
    <property type="entry name" value="vWFA_dom_sf"/>
</dbReference>
<dbReference type="eggNOG" id="ENOG502SK1D">
    <property type="taxonomic scope" value="Eukaryota"/>
</dbReference>
<protein>
    <recommendedName>
        <fullName evidence="5">VWFA domain-containing protein</fullName>
    </recommendedName>
</protein>
<evidence type="ECO:0000256" key="1">
    <source>
        <dbReference type="SAM" id="MobiDB-lite"/>
    </source>
</evidence>
<keyword evidence="4" id="KW-1185">Reference proteome</keyword>
<proteinExistence type="predicted"/>
<reference evidence="4" key="2">
    <citation type="submission" date="2010-04" db="EMBL/GenBank/DDBJ databases">
        <authorList>
            <person name="Buell R."/>
            <person name="Hamilton J."/>
            <person name="Hostetler J."/>
        </authorList>
    </citation>
    <scope>NUCLEOTIDE SEQUENCE [LARGE SCALE GENOMIC DNA]</scope>
    <source>
        <strain evidence="4">DAOM:BR144</strain>
    </source>
</reference>
<evidence type="ECO:0000313" key="4">
    <source>
        <dbReference type="Proteomes" id="UP000019132"/>
    </source>
</evidence>
<reference evidence="4" key="1">
    <citation type="journal article" date="2010" name="Genome Biol.">
        <title>Genome sequence of the necrotrophic plant pathogen Pythium ultimum reveals original pathogenicity mechanisms and effector repertoire.</title>
        <authorList>
            <person name="Levesque C.A."/>
            <person name="Brouwer H."/>
            <person name="Cano L."/>
            <person name="Hamilton J.P."/>
            <person name="Holt C."/>
            <person name="Huitema E."/>
            <person name="Raffaele S."/>
            <person name="Robideau G.P."/>
            <person name="Thines M."/>
            <person name="Win J."/>
            <person name="Zerillo M.M."/>
            <person name="Beakes G.W."/>
            <person name="Boore J.L."/>
            <person name="Busam D."/>
            <person name="Dumas B."/>
            <person name="Ferriera S."/>
            <person name="Fuerstenberg S.I."/>
            <person name="Gachon C.M."/>
            <person name="Gaulin E."/>
            <person name="Govers F."/>
            <person name="Grenville-Briggs L."/>
            <person name="Horner N."/>
            <person name="Hostetler J."/>
            <person name="Jiang R.H."/>
            <person name="Johnson J."/>
            <person name="Krajaejun T."/>
            <person name="Lin H."/>
            <person name="Meijer H.J."/>
            <person name="Moore B."/>
            <person name="Morris P."/>
            <person name="Phuntmart V."/>
            <person name="Puiu D."/>
            <person name="Shetty J."/>
            <person name="Stajich J.E."/>
            <person name="Tripathy S."/>
            <person name="Wawra S."/>
            <person name="van West P."/>
            <person name="Whitty B.R."/>
            <person name="Coutinho P.M."/>
            <person name="Henrissat B."/>
            <person name="Martin F."/>
            <person name="Thomas P.D."/>
            <person name="Tyler B.M."/>
            <person name="De Vries R.P."/>
            <person name="Kamoun S."/>
            <person name="Yandell M."/>
            <person name="Tisserat N."/>
            <person name="Buell C.R."/>
        </authorList>
    </citation>
    <scope>NUCLEOTIDE SEQUENCE</scope>
    <source>
        <strain evidence="4">DAOM:BR144</strain>
    </source>
</reference>
<evidence type="ECO:0008006" key="5">
    <source>
        <dbReference type="Google" id="ProtNLM"/>
    </source>
</evidence>
<dbReference type="OMA" id="FERCANN"/>
<dbReference type="Gene3D" id="3.40.50.410">
    <property type="entry name" value="von Willebrand factor, type A domain"/>
    <property type="match status" value="1"/>
</dbReference>
<feature type="region of interest" description="Disordered" evidence="1">
    <location>
        <begin position="878"/>
        <end position="903"/>
    </location>
</feature>
<feature type="signal peptide" evidence="2">
    <location>
        <begin position="1"/>
        <end position="15"/>
    </location>
</feature>
<keyword evidence="2" id="KW-0732">Signal</keyword>
<name>K3W8L0_GLOUD</name>
<dbReference type="VEuPathDB" id="FungiDB:PYU1_G001301"/>
<organism evidence="3 4">
    <name type="scientific">Globisporangium ultimum (strain ATCC 200006 / CBS 805.95 / DAOM BR144)</name>
    <name type="common">Pythium ultimum</name>
    <dbReference type="NCBI Taxonomy" id="431595"/>
    <lineage>
        <taxon>Eukaryota</taxon>
        <taxon>Sar</taxon>
        <taxon>Stramenopiles</taxon>
        <taxon>Oomycota</taxon>
        <taxon>Peronosporomycetes</taxon>
        <taxon>Pythiales</taxon>
        <taxon>Pythiaceae</taxon>
        <taxon>Globisporangium</taxon>
    </lineage>
</organism>
<reference evidence="3" key="3">
    <citation type="submission" date="2015-02" db="UniProtKB">
        <authorList>
            <consortium name="EnsemblProtists"/>
        </authorList>
    </citation>
    <scope>IDENTIFICATION</scope>
    <source>
        <strain evidence="3">DAOM BR144</strain>
    </source>
</reference>
<feature type="compositionally biased region" description="Polar residues" evidence="1">
    <location>
        <begin position="878"/>
        <end position="888"/>
    </location>
</feature>
<evidence type="ECO:0000313" key="3">
    <source>
        <dbReference type="EnsemblProtists" id="PYU1_T001301"/>
    </source>
</evidence>
<dbReference type="HOGENOM" id="CLU_014580_0_0_1"/>
<dbReference type="SUPFAM" id="SSF53300">
    <property type="entry name" value="vWA-like"/>
    <property type="match status" value="1"/>
</dbReference>
<dbReference type="AlphaFoldDB" id="K3W8L0"/>
<dbReference type="Proteomes" id="UP000019132">
    <property type="component" value="Unassembled WGS sequence"/>
</dbReference>
<sequence>MLNLVFLLDITGSMGSELEGVKQTVGHLVKSVFDDDAYEVMVTIITFTEGAKGCYVTNHSFTEGAPAVSFVSSIQLCVPPGISGINANGGDGDENHKAALAQMLLLDNTMPTIAFLISDAGPHLVADRLTPEAGHEVDYLKSNHSIVNTDIFNILGLVQAHFHDNLILSIVKYTKNSDHRLYGAIAKQFHGVLITPQTREADQLAAGLMAILTNMFESFAGNGAALGGDADHERALRAFEFYDVHDFTLPSSEADVTQNRLPVVGSTKDALFELIERATVIVGNKFVKRAIEATGLPEQVELLLVIAKCLTKSMPYNVALDRATVLVRNIRAELPEENQGHFKIHDGNLPLLLSQDISSTVAESETVVSAITLMSTDETAKSSLGGDGDDEEKEAFDPRNLIQTAGSLFMSHLAVIELPVKNGKVDFMDSWSAVINKVSNDVMTASDFLTMIGDEYATNGLSVRANEYNYAQIFADPHDAVGSALLRAASGTQVLDIITGLLAGAPAGQFSPNMFRGTISACLMALISQHDPPLSKYQWDIIAKLVHSIRLLMGPKPKEVPFDPESPMPKLLFQLLRTDHGEARGFLQEMLATRIQKFQKYNEPKFLGIVESMVGYDNHDNVMDNVFEAHALDAASWDFNPKQATKRIAASNIAASFQACAANALRSICGATIGGNVPTLAQVWPSFEEDLPKFVLLHKRTARYSSAPSTTDSKQVEWNENDSLQKPLNDELFATLAMQLLRKKHDVFLRELHKRRQDAAAEARRYAALMTMQLPMGEFVRTLSTFSCSSCQKHKLLLEAFKRHGHQLSQQDYEAKLQVVITGRRVDSFEIVFNRGNLHPHPDKFVPMSDKFKTQLRMLRRERGWCVAHTYRPGDTPNHSGHCNSNPSEWAKRRSNATHTFWN</sequence>
<dbReference type="EMBL" id="GL376626">
    <property type="status" value="NOT_ANNOTATED_CDS"/>
    <property type="molecule type" value="Genomic_DNA"/>
</dbReference>